<reference evidence="1" key="1">
    <citation type="submission" date="2020-04" db="EMBL/GenBank/DDBJ databases">
        <title>Two novel variants of grapevine Kizil Sapak virus in a single vine.</title>
        <authorList>
            <person name="Chiaki Y."/>
            <person name="Ito T."/>
        </authorList>
    </citation>
    <scope>NUCLEOTIDE SEQUENCE</scope>
    <source>
        <strain evidence="1">KR1</strain>
    </source>
</reference>
<accession>A0A6J4CWT2</accession>
<proteinExistence type="predicted"/>
<protein>
    <submittedName>
        <fullName evidence="1">21kDa protein</fullName>
    </submittedName>
</protein>
<dbReference type="EMBL" id="LC541734">
    <property type="protein sequence ID" value="BCD59227.1"/>
    <property type="molecule type" value="Genomic_RNA"/>
</dbReference>
<name>A0A6J4CWT2_9VIRU</name>
<organism evidence="1">
    <name type="scientific">Grapevine Kizil Sapak virus</name>
    <dbReference type="NCBI Taxonomy" id="2650001"/>
    <lineage>
        <taxon>Viruses</taxon>
        <taxon>Riboviria</taxon>
        <taxon>Orthornavirae</taxon>
        <taxon>Kitrinoviricota</taxon>
        <taxon>Alsuviricetes</taxon>
        <taxon>Tymovirales</taxon>
        <taxon>Betaflexiviridae</taxon>
    </lineage>
</organism>
<sequence length="193" mass="21586">MTQGLYLQLYSLINKGFTLSSLYSSIYKVLNFPSWASKFVPFTKIKERRTVSDGSILRYRKAGYATLSEATSAFSEIHGSGHFVCWDWSPGFKQGLSEDWPNIRGVCGVTRASFREPCIKIWAADLNTLKTILTHEVQQSATRDVEVLRSVDGSLKEFEDEVGQGSSGNTLQIPASSFSRDNNEAIWLASVER</sequence>
<evidence type="ECO:0000313" key="1">
    <source>
        <dbReference type="EMBL" id="BCD59227.1"/>
    </source>
</evidence>